<evidence type="ECO:0000256" key="1">
    <source>
        <dbReference type="ARBA" id="ARBA00004123"/>
    </source>
</evidence>
<comment type="subcellular location">
    <subcellularLocation>
        <location evidence="1">Nucleus</location>
    </subcellularLocation>
</comment>
<dbReference type="Gene3D" id="3.30.160.60">
    <property type="entry name" value="Classic Zinc Finger"/>
    <property type="match status" value="2"/>
</dbReference>
<proteinExistence type="evidence at transcript level"/>
<dbReference type="SMART" id="SM00868">
    <property type="entry name" value="zf-AD"/>
    <property type="match status" value="1"/>
</dbReference>
<evidence type="ECO:0000259" key="10">
    <source>
        <dbReference type="PROSITE" id="PS50157"/>
    </source>
</evidence>
<dbReference type="GO" id="GO:0005634">
    <property type="term" value="C:nucleus"/>
    <property type="evidence" value="ECO:0007669"/>
    <property type="project" value="UniProtKB-SubCell"/>
</dbReference>
<feature type="binding site" evidence="8">
    <location>
        <position position="78"/>
    </location>
    <ligand>
        <name>Zn(2+)</name>
        <dbReference type="ChEBI" id="CHEBI:29105"/>
    </ligand>
</feature>
<dbReference type="InterPro" id="IPR036236">
    <property type="entry name" value="Znf_C2H2_sf"/>
</dbReference>
<name>A0A023ENJ3_AEDAL</name>
<feature type="binding site" evidence="8">
    <location>
        <position position="27"/>
    </location>
    <ligand>
        <name>Zn(2+)</name>
        <dbReference type="ChEBI" id="CHEBI:29105"/>
    </ligand>
</feature>
<evidence type="ECO:0000256" key="4">
    <source>
        <dbReference type="ARBA" id="ARBA00022771"/>
    </source>
</evidence>
<dbReference type="SMART" id="SM00355">
    <property type="entry name" value="ZnF_C2H2"/>
    <property type="match status" value="4"/>
</dbReference>
<dbReference type="PROSITE" id="PS00028">
    <property type="entry name" value="ZINC_FINGER_C2H2_1"/>
    <property type="match status" value="3"/>
</dbReference>
<sequence>MNQNGVLALEHLELPSAGSSAAYCRLCLARDNLVENPECLSSDDDETSATQAVRLTELIFECTDVRLSPDNEAPCAVCQPCLRSLMEFYRFRARAKRVDELIKSRQLVKPTSEHETDKTDLEQEQQQQLPANNQLEEPKGQMLGQSKRTVPYEDVRTESTPNTLLPKKNPNVTAEPRKRPSGDFLAVGVKRPRPKLIPTPVIIASAGSVGKYRCRYCPKSFKSAAGLTEHSRNHNRPHQCPNCLEQFQHAPSLARHVRNRTCFTFTKYRCRVCTESFLEQADWAEHIKIHASDFPYQCQECLSQFKHKATLRRHVNTVHLLQY</sequence>
<dbReference type="VEuPathDB" id="VectorBase:AALC636_001546"/>
<feature type="domain" description="C2H2-type" evidence="10">
    <location>
        <begin position="296"/>
        <end position="323"/>
    </location>
</feature>
<dbReference type="PANTHER" id="PTHR24394:SF29">
    <property type="entry name" value="MYONEURIN"/>
    <property type="match status" value="1"/>
</dbReference>
<dbReference type="Pfam" id="PF00096">
    <property type="entry name" value="zf-C2H2"/>
    <property type="match status" value="1"/>
</dbReference>
<evidence type="ECO:0000256" key="6">
    <source>
        <dbReference type="ARBA" id="ARBA00023242"/>
    </source>
</evidence>
<feature type="domain" description="C2H2-type" evidence="10">
    <location>
        <begin position="212"/>
        <end position="239"/>
    </location>
</feature>
<evidence type="ECO:0000256" key="9">
    <source>
        <dbReference type="SAM" id="MobiDB-lite"/>
    </source>
</evidence>
<dbReference type="SUPFAM" id="SSF57716">
    <property type="entry name" value="Glucocorticoid receptor-like (DNA-binding domain)"/>
    <property type="match status" value="1"/>
</dbReference>
<evidence type="ECO:0000256" key="2">
    <source>
        <dbReference type="ARBA" id="ARBA00022723"/>
    </source>
</evidence>
<keyword evidence="2 8" id="KW-0479">Metal-binding</keyword>
<dbReference type="SUPFAM" id="SSF57667">
    <property type="entry name" value="beta-beta-alpha zinc fingers"/>
    <property type="match status" value="2"/>
</dbReference>
<feature type="domain" description="C2H2-type" evidence="10">
    <location>
        <begin position="268"/>
        <end position="295"/>
    </location>
</feature>
<feature type="binding site" evidence="8">
    <location>
        <position position="81"/>
    </location>
    <ligand>
        <name>Zn(2+)</name>
        <dbReference type="ChEBI" id="CHEBI:29105"/>
    </ligand>
</feature>
<evidence type="ECO:0000259" key="11">
    <source>
        <dbReference type="PROSITE" id="PS51915"/>
    </source>
</evidence>
<evidence type="ECO:0000313" key="12">
    <source>
        <dbReference type="EMBL" id="JAC10982.1"/>
    </source>
</evidence>
<evidence type="ECO:0000256" key="3">
    <source>
        <dbReference type="ARBA" id="ARBA00022737"/>
    </source>
</evidence>
<evidence type="ECO:0000256" key="7">
    <source>
        <dbReference type="PROSITE-ProRule" id="PRU00042"/>
    </source>
</evidence>
<keyword evidence="5 8" id="KW-0862">Zinc</keyword>
<keyword evidence="3" id="KW-0677">Repeat</keyword>
<feature type="compositionally biased region" description="Low complexity" evidence="9">
    <location>
        <begin position="124"/>
        <end position="135"/>
    </location>
</feature>
<feature type="compositionally biased region" description="Basic and acidic residues" evidence="9">
    <location>
        <begin position="111"/>
        <end position="121"/>
    </location>
</feature>
<feature type="domain" description="ZAD" evidence="11">
    <location>
        <begin position="22"/>
        <end position="105"/>
    </location>
</feature>
<dbReference type="Pfam" id="PF07776">
    <property type="entry name" value="zf-AD"/>
    <property type="match status" value="1"/>
</dbReference>
<dbReference type="VEuPathDB" id="VectorBase:AALFPA_058443"/>
<dbReference type="PROSITE" id="PS50157">
    <property type="entry name" value="ZINC_FINGER_C2H2_2"/>
    <property type="match status" value="3"/>
</dbReference>
<evidence type="ECO:0000256" key="5">
    <source>
        <dbReference type="ARBA" id="ARBA00022833"/>
    </source>
</evidence>
<dbReference type="GO" id="GO:0008270">
    <property type="term" value="F:zinc ion binding"/>
    <property type="evidence" value="ECO:0007669"/>
    <property type="project" value="UniProtKB-UniRule"/>
</dbReference>
<dbReference type="EMBL" id="GAPW01002616">
    <property type="protein sequence ID" value="JAC10982.1"/>
    <property type="molecule type" value="mRNA"/>
</dbReference>
<accession>A0A023ENJ3</accession>
<dbReference type="VEuPathDB" id="VectorBase:AALF007836"/>
<evidence type="ECO:0000256" key="8">
    <source>
        <dbReference type="PROSITE-ProRule" id="PRU01263"/>
    </source>
</evidence>
<feature type="region of interest" description="Disordered" evidence="9">
    <location>
        <begin position="107"/>
        <end position="185"/>
    </location>
</feature>
<dbReference type="PANTHER" id="PTHR24394">
    <property type="entry name" value="ZINC FINGER PROTEIN"/>
    <property type="match status" value="1"/>
</dbReference>
<keyword evidence="4 7" id="KW-0863">Zinc-finger</keyword>
<reference evidence="12" key="1">
    <citation type="journal article" date="2014" name="PLoS Negl. Trop. Dis.">
        <title>Identification and characterization of seminal fluid proteins in the Asian tiger mosquito, Aedes albopictus.</title>
        <authorList>
            <person name="Boes K.E."/>
            <person name="Ribeiro J.M."/>
            <person name="Wong A."/>
            <person name="Harrington L.C."/>
            <person name="Wolfner M.F."/>
            <person name="Sirot L.K."/>
        </authorList>
    </citation>
    <scope>NUCLEOTIDE SEQUENCE</scope>
    <source>
        <tissue evidence="12">Reproductive organs</tissue>
    </source>
</reference>
<keyword evidence="6" id="KW-0539">Nucleus</keyword>
<feature type="binding site" evidence="8">
    <location>
        <position position="24"/>
    </location>
    <ligand>
        <name>Zn(2+)</name>
        <dbReference type="ChEBI" id="CHEBI:29105"/>
    </ligand>
</feature>
<dbReference type="InterPro" id="IPR012934">
    <property type="entry name" value="Znf_AD"/>
</dbReference>
<dbReference type="InterPro" id="IPR013087">
    <property type="entry name" value="Znf_C2H2_type"/>
</dbReference>
<dbReference type="PROSITE" id="PS51915">
    <property type="entry name" value="ZAD"/>
    <property type="match status" value="1"/>
</dbReference>
<dbReference type="AlphaFoldDB" id="A0A023ENJ3"/>
<dbReference type="Gene3D" id="3.40.1800.20">
    <property type="match status" value="1"/>
</dbReference>
<protein>
    <submittedName>
        <fullName evidence="12">Putative c2h2-type zn-finger protein</fullName>
    </submittedName>
</protein>
<organism evidence="12">
    <name type="scientific">Aedes albopictus</name>
    <name type="common">Asian tiger mosquito</name>
    <name type="synonym">Stegomyia albopicta</name>
    <dbReference type="NCBI Taxonomy" id="7160"/>
    <lineage>
        <taxon>Eukaryota</taxon>
        <taxon>Metazoa</taxon>
        <taxon>Ecdysozoa</taxon>
        <taxon>Arthropoda</taxon>
        <taxon>Hexapoda</taxon>
        <taxon>Insecta</taxon>
        <taxon>Pterygota</taxon>
        <taxon>Neoptera</taxon>
        <taxon>Endopterygota</taxon>
        <taxon>Diptera</taxon>
        <taxon>Nematocera</taxon>
        <taxon>Culicoidea</taxon>
        <taxon>Culicidae</taxon>
        <taxon>Culicinae</taxon>
        <taxon>Aedini</taxon>
        <taxon>Aedes</taxon>
        <taxon>Stegomyia</taxon>
    </lineage>
</organism>